<dbReference type="PANTHER" id="PTHR46211:SF14">
    <property type="entry name" value="GLYCEROPHOSPHODIESTER PHOSPHODIESTERASE"/>
    <property type="match status" value="1"/>
</dbReference>
<organism evidence="2 3">
    <name type="scientific">Celeribacter neptunius</name>
    <dbReference type="NCBI Taxonomy" id="588602"/>
    <lineage>
        <taxon>Bacteria</taxon>
        <taxon>Pseudomonadati</taxon>
        <taxon>Pseudomonadota</taxon>
        <taxon>Alphaproteobacteria</taxon>
        <taxon>Rhodobacterales</taxon>
        <taxon>Roseobacteraceae</taxon>
        <taxon>Celeribacter</taxon>
    </lineage>
</organism>
<dbReference type="AlphaFoldDB" id="A0A1I3JWQ2"/>
<dbReference type="SUPFAM" id="SSF51695">
    <property type="entry name" value="PLC-like phosphodiesterases"/>
    <property type="match status" value="1"/>
</dbReference>
<dbReference type="GO" id="GO:0008081">
    <property type="term" value="F:phosphoric diester hydrolase activity"/>
    <property type="evidence" value="ECO:0007669"/>
    <property type="project" value="InterPro"/>
</dbReference>
<dbReference type="Pfam" id="PF03009">
    <property type="entry name" value="GDPD"/>
    <property type="match status" value="1"/>
</dbReference>
<keyword evidence="3" id="KW-1185">Reference proteome</keyword>
<dbReference type="Gene3D" id="3.20.20.190">
    <property type="entry name" value="Phosphatidylinositol (PI) phosphodiesterase"/>
    <property type="match status" value="1"/>
</dbReference>
<dbReference type="OrthoDB" id="8418918at2"/>
<sequence>MSDAPVALNHAKGRTWLKWHRGRRCAADMEFDPARIVEGMQLGASVEIDIVRHAGGGFAVLHDDTLDRATTGTGPVSAATAAELRTLTRRDNAGLATETPIALLGDLCQRLAETRIGAGALLQLDLKETSETLTETDIQAFARDVAPVQRHLVLSGGDAKAVRRLAQALPDMQVGHDPCHFGMRDALAATGDDTGFVAHALTEAGRATLIYLDIRLIFDALRRGFDMIAAFHAEGRRIDAYTVQTITPETVALCERLMTLGVDQITTDDPEGLFAACR</sequence>
<dbReference type="STRING" id="588602.SAMN04487991_0494"/>
<evidence type="ECO:0000313" key="3">
    <source>
        <dbReference type="Proteomes" id="UP000199630"/>
    </source>
</evidence>
<dbReference type="PROSITE" id="PS51704">
    <property type="entry name" value="GP_PDE"/>
    <property type="match status" value="1"/>
</dbReference>
<gene>
    <name evidence="2" type="ORF">SAMN04487991_0494</name>
</gene>
<evidence type="ECO:0000259" key="1">
    <source>
        <dbReference type="PROSITE" id="PS51704"/>
    </source>
</evidence>
<accession>A0A1I3JWQ2</accession>
<protein>
    <submittedName>
        <fullName evidence="2">Glycerophosphoryl diester phosphodiesterase</fullName>
    </submittedName>
</protein>
<dbReference type="InterPro" id="IPR030395">
    <property type="entry name" value="GP_PDE_dom"/>
</dbReference>
<dbReference type="GO" id="GO:0006629">
    <property type="term" value="P:lipid metabolic process"/>
    <property type="evidence" value="ECO:0007669"/>
    <property type="project" value="InterPro"/>
</dbReference>
<dbReference type="PANTHER" id="PTHR46211">
    <property type="entry name" value="GLYCEROPHOSPHORYL DIESTER PHOSPHODIESTERASE"/>
    <property type="match status" value="1"/>
</dbReference>
<dbReference type="Proteomes" id="UP000199630">
    <property type="component" value="Unassembled WGS sequence"/>
</dbReference>
<evidence type="ECO:0000313" key="2">
    <source>
        <dbReference type="EMBL" id="SFI64687.1"/>
    </source>
</evidence>
<name>A0A1I3JWQ2_9RHOB</name>
<dbReference type="InterPro" id="IPR017946">
    <property type="entry name" value="PLC-like_Pdiesterase_TIM-brl"/>
</dbReference>
<feature type="domain" description="GP-PDE" evidence="1">
    <location>
        <begin position="15"/>
        <end position="277"/>
    </location>
</feature>
<dbReference type="EMBL" id="FORH01000001">
    <property type="protein sequence ID" value="SFI64687.1"/>
    <property type="molecule type" value="Genomic_DNA"/>
</dbReference>
<reference evidence="3" key="1">
    <citation type="submission" date="2016-10" db="EMBL/GenBank/DDBJ databases">
        <authorList>
            <person name="Varghese N."/>
            <person name="Submissions S."/>
        </authorList>
    </citation>
    <scope>NUCLEOTIDE SEQUENCE [LARGE SCALE GENOMIC DNA]</scope>
    <source>
        <strain evidence="3">DSM 26471</strain>
    </source>
</reference>
<dbReference type="RefSeq" id="WP_090056723.1">
    <property type="nucleotide sequence ID" value="NZ_FORH01000001.1"/>
</dbReference>
<proteinExistence type="predicted"/>